<name>A0ABW4ZK43_9SPHI</name>
<sequence>MKKILRSLHLVLVILFSILGVQSLYGQSYTYSVEGFEGNIWANSPSTFTEIPSSTGTWTAARDNVQSNAVAAFEGSFSFLFKNKTAALMSPRLDNGAGVLTYHTIRTSSRTVIVETSVDKTTWVTVDSYASTAAWTLRTVTINNPAVRYVRFSSNSNSGLYIDNVLVTSAGAPGVSTTTATPVDVTQTSAVVGGDIISQNLTTITARGIVYNETGSPDINSNKLEIPGTTGTFSGTISSLEIGKTYYVKAYAQTPDGISYGLVVPFTTRAADAPVAYWTQPFNDNSHFPTSQPTSPVTINVPGQGDWTYFNAYRSTSPLYITDGSVSALRVLKGGAYVTTPLLEDGVSELSFYEGRGDRTLTIYTSSNGGATWSLLKDIETVRGEKIVVKINSGSVNQLRIGNNSGGDTDIDNITVTVFPSGTLPSLTTSAVTDINKNTAITGGEITAAGSKVLVERGVVWNTKTAPIIADNKVPAGTGIGAFSSPLTGLPAGTLIYVRAYATSRAGTAYGNELTFTTVAATPAVLSTTAATDVKGELATSGGNVTDDGGAPITERGVCWNTTGAPTTADSKSTDGTGPGVFTSTLINLTPNTTYYYRAYAVNIAGTSYGEVKQLSTGAVALPAVTTAPITSVFSYKAVGGGTITNDGNAMTTLGLCWNTTGTPTVADNKAVLGTGAGFHSGTLTGLTENFKYFVRAYATNSVGTVYGDEITFNTPVSSKLSKPIGYAEGTTGGGTPTPENTVTVRTAAELADAINGSKSVILVSGTITTNRISGVFSNKSIIGLPGARLINLDQTKSGSGIFFLTEGSRNVIIQNLTFEGPGAYDVDGYDLLSNKGGYKIWVDHCEFQDGTDGNFDNSGDSDSITVSWCKFTYLKAPRAGGPGGSPDHRFSNLIGGSDSDAPADGRYSTTWQNCWWAPGVKARMVRARNAEIHLLNCYWNSPETADAIGITAGTFGTRVYVEGGVFNLPATAKVSDLGPGDIGIKFQDCINGAADYGTVVPPTYEYIAMPSAQVQAAITNADCGAGATLFVTENGEVYSNCPSVPILAAKGKLEQEVFTGNAIEPVVFTWSGTATDVAIESLPAGLITEKNSVAKTLTISGTPTAPGTLTVKTVGGVGLPATKQVAITFTTIAPAALAFSGDLNQSVNRGSAISDMVFTWSGGTTDVSVSTLPAGLAATKDATAKTLTISGKPNLFGAFTISTIGGSGAAVSYEAIVNVLFSSAKYKVAYVTNGALPTYTNDTKILTGLKGDPNFAVTEVSSSIRGTDYSIYDLVIFSEVAGSEDPGVLELKGLNKPFVMMKVHSYKNAAAAWSWSNTETAYNQSATDTKIQVTEKTHPIFAGINFINGNEVQILSSVGSLKGLTYMDPSQFKNVSGGTIQSLATVGGQVSQVSILEIPAGTTVSGTPINQKFIQIGINSASYAQVTADGVTIVRNACLYLMGNELVEPPLHTLASTDNREQTVVSGTAISDIVFTWGGGATDVTVTGLPVGLTSSKNPGAKTLTISGTPSGSGTYTVTTTGGSKPPVSLQGTVNMLLANPTLSVTANHTQSVIKGTAITSIVFTWGGGATDVTVTGLPAGLTSSKDAGAKTLTISGTPEASGTYTVVTIGGAVPAVSLQGTVNMLLASPTLTLTSNHSQAVVKGTAISNIIFTWGGGATDVTVTGLPAGLTSSKDAGARTLTISGTPDVSGTYTVTTIGGAAPAVSLQGTVLVSLLNPTLAVTNNHTQNVIEGLAITNIVFTWGGGATDITISGLPSGLTISRDAAARTVTVSGTPGSSSSYTAATIGGASPAASVQGTINVLPANPTLEATANHNQTVIKGAAISNIIFTWGGAATGVALSGLPAGLSSHKDEGKKTLTISGTPVESGTYMVSTTGSSAPAMTLQGGITVAKGINEVNMVLKPTYVTNETVLSFHGNMSQTSEILVMDINGRIVLRKSIAVVPGMNELNIDMGNLRAGVYICSMQIDGQSHLKRVIKL</sequence>
<protein>
    <submittedName>
        <fullName evidence="3">T9SS type A sorting domain-containing protein</fullName>
    </submittedName>
</protein>
<dbReference type="SUPFAM" id="SSF49265">
    <property type="entry name" value="Fibronectin type III"/>
    <property type="match status" value="1"/>
</dbReference>
<dbReference type="Gene3D" id="2.160.20.10">
    <property type="entry name" value="Single-stranded right-handed beta-helix, Pectin lyase-like"/>
    <property type="match status" value="1"/>
</dbReference>
<organism evidence="3 4">
    <name type="scientific">Paradesertivirga mongoliensis</name>
    <dbReference type="NCBI Taxonomy" id="2100740"/>
    <lineage>
        <taxon>Bacteria</taxon>
        <taxon>Pseudomonadati</taxon>
        <taxon>Bacteroidota</taxon>
        <taxon>Sphingobacteriia</taxon>
        <taxon>Sphingobacteriales</taxon>
        <taxon>Sphingobacteriaceae</taxon>
        <taxon>Paradesertivirga</taxon>
    </lineage>
</organism>
<dbReference type="InterPro" id="IPR012334">
    <property type="entry name" value="Pectin_lyas_fold"/>
</dbReference>
<evidence type="ECO:0000313" key="3">
    <source>
        <dbReference type="EMBL" id="MFD2162290.1"/>
    </source>
</evidence>
<dbReference type="Proteomes" id="UP001597387">
    <property type="component" value="Unassembled WGS sequence"/>
</dbReference>
<dbReference type="Gene3D" id="2.60.40.10">
    <property type="entry name" value="Immunoglobulins"/>
    <property type="match status" value="5"/>
</dbReference>
<comment type="caution">
    <text evidence="3">The sequence shown here is derived from an EMBL/GenBank/DDBJ whole genome shotgun (WGS) entry which is preliminary data.</text>
</comment>
<dbReference type="InterPro" id="IPR026444">
    <property type="entry name" value="Secre_tail"/>
</dbReference>
<keyword evidence="4" id="KW-1185">Reference proteome</keyword>
<evidence type="ECO:0000259" key="2">
    <source>
        <dbReference type="PROSITE" id="PS50853"/>
    </source>
</evidence>
<dbReference type="InterPro" id="IPR036116">
    <property type="entry name" value="FN3_sf"/>
</dbReference>
<reference evidence="4" key="1">
    <citation type="journal article" date="2019" name="Int. J. Syst. Evol. Microbiol.">
        <title>The Global Catalogue of Microorganisms (GCM) 10K type strain sequencing project: providing services to taxonomists for standard genome sequencing and annotation.</title>
        <authorList>
            <consortium name="The Broad Institute Genomics Platform"/>
            <consortium name="The Broad Institute Genome Sequencing Center for Infectious Disease"/>
            <person name="Wu L."/>
            <person name="Ma J."/>
        </authorList>
    </citation>
    <scope>NUCLEOTIDE SEQUENCE [LARGE SCALE GENOMIC DNA]</scope>
    <source>
        <strain evidence="4">KCTC 42217</strain>
    </source>
</reference>
<dbReference type="SUPFAM" id="SSF51126">
    <property type="entry name" value="Pectin lyase-like"/>
    <property type="match status" value="1"/>
</dbReference>
<dbReference type="SMART" id="SM00656">
    <property type="entry name" value="Amb_all"/>
    <property type="match status" value="1"/>
</dbReference>
<dbReference type="InterPro" id="IPR013783">
    <property type="entry name" value="Ig-like_fold"/>
</dbReference>
<dbReference type="RefSeq" id="WP_255903910.1">
    <property type="nucleotide sequence ID" value="NZ_JAFMZO010000003.1"/>
</dbReference>
<accession>A0ABW4ZK43</accession>
<dbReference type="InterPro" id="IPR006626">
    <property type="entry name" value="PbH1"/>
</dbReference>
<dbReference type="PROSITE" id="PS50853">
    <property type="entry name" value="FN3"/>
    <property type="match status" value="1"/>
</dbReference>
<dbReference type="PANTHER" id="PTHR31683:SF18">
    <property type="entry name" value="PECTATE LYASE 21-RELATED"/>
    <property type="match status" value="1"/>
</dbReference>
<dbReference type="InterPro" id="IPR045032">
    <property type="entry name" value="PEL"/>
</dbReference>
<dbReference type="InterPro" id="IPR003961">
    <property type="entry name" value="FN3_dom"/>
</dbReference>
<evidence type="ECO:0000313" key="4">
    <source>
        <dbReference type="Proteomes" id="UP001597387"/>
    </source>
</evidence>
<gene>
    <name evidence="3" type="ORF">ACFSJU_07785</name>
</gene>
<dbReference type="EMBL" id="JBHUHZ010000001">
    <property type="protein sequence ID" value="MFD2162290.1"/>
    <property type="molecule type" value="Genomic_DNA"/>
</dbReference>
<feature type="domain" description="Fibronectin type-III" evidence="2">
    <location>
        <begin position="522"/>
        <end position="624"/>
    </location>
</feature>
<evidence type="ECO:0000256" key="1">
    <source>
        <dbReference type="ARBA" id="ARBA00023239"/>
    </source>
</evidence>
<proteinExistence type="predicted"/>
<dbReference type="SMART" id="SM00710">
    <property type="entry name" value="PbH1"/>
    <property type="match status" value="6"/>
</dbReference>
<dbReference type="NCBIfam" id="TIGR04183">
    <property type="entry name" value="Por_Secre_tail"/>
    <property type="match status" value="1"/>
</dbReference>
<dbReference type="InterPro" id="IPR002022">
    <property type="entry name" value="Pec_lyase"/>
</dbReference>
<dbReference type="InterPro" id="IPR011050">
    <property type="entry name" value="Pectin_lyase_fold/virulence"/>
</dbReference>
<keyword evidence="1" id="KW-0456">Lyase</keyword>
<dbReference type="PANTHER" id="PTHR31683">
    <property type="entry name" value="PECTATE LYASE 18-RELATED"/>
    <property type="match status" value="1"/>
</dbReference>